<protein>
    <submittedName>
        <fullName evidence="2">Uncharacterized protein</fullName>
    </submittedName>
</protein>
<proteinExistence type="predicted"/>
<keyword evidence="1" id="KW-1133">Transmembrane helix</keyword>
<keyword evidence="1" id="KW-0472">Membrane</keyword>
<dbReference type="Proteomes" id="UP000612585">
    <property type="component" value="Unassembled WGS sequence"/>
</dbReference>
<evidence type="ECO:0000313" key="2">
    <source>
        <dbReference type="EMBL" id="GIJ62367.1"/>
    </source>
</evidence>
<name>A0A8J4E823_9ACTN</name>
<evidence type="ECO:0000256" key="1">
    <source>
        <dbReference type="SAM" id="Phobius"/>
    </source>
</evidence>
<sequence>MWFLIGAVGIGASITSGQALGGLWRWLILRRLPVVTPAEFAAAEPGTAVILTGETATDPYRQSHQVLLYHYTGEGTSETVTEYPAHGDSRLHGDDGAAVDVDLAIRRKVLFPGRPAILTVSDGPREDNPQRGSTELFFRDLVTPADHPALAVGRVSAGRDRLEQYAPQSGSAIGDLATLGRRDRIRSAWLGAGALLLAGVLILLIRL</sequence>
<accession>A0A8J4E823</accession>
<gene>
    <name evidence="2" type="ORF">Vau01_098830</name>
</gene>
<dbReference type="EMBL" id="BOPG01000077">
    <property type="protein sequence ID" value="GIJ62367.1"/>
    <property type="molecule type" value="Genomic_DNA"/>
</dbReference>
<reference evidence="2" key="1">
    <citation type="submission" date="2021-01" db="EMBL/GenBank/DDBJ databases">
        <title>Whole genome shotgun sequence of Virgisporangium aurantiacum NBRC 16421.</title>
        <authorList>
            <person name="Komaki H."/>
            <person name="Tamura T."/>
        </authorList>
    </citation>
    <scope>NUCLEOTIDE SEQUENCE</scope>
    <source>
        <strain evidence="2">NBRC 16421</strain>
    </source>
</reference>
<keyword evidence="3" id="KW-1185">Reference proteome</keyword>
<dbReference type="RefSeq" id="WP_204007976.1">
    <property type="nucleotide sequence ID" value="NZ_BOPG01000077.1"/>
</dbReference>
<comment type="caution">
    <text evidence="2">The sequence shown here is derived from an EMBL/GenBank/DDBJ whole genome shotgun (WGS) entry which is preliminary data.</text>
</comment>
<evidence type="ECO:0000313" key="3">
    <source>
        <dbReference type="Proteomes" id="UP000612585"/>
    </source>
</evidence>
<feature type="transmembrane region" description="Helical" evidence="1">
    <location>
        <begin position="188"/>
        <end position="205"/>
    </location>
</feature>
<keyword evidence="1" id="KW-0812">Transmembrane</keyword>
<organism evidence="2 3">
    <name type="scientific">Virgisporangium aurantiacum</name>
    <dbReference type="NCBI Taxonomy" id="175570"/>
    <lineage>
        <taxon>Bacteria</taxon>
        <taxon>Bacillati</taxon>
        <taxon>Actinomycetota</taxon>
        <taxon>Actinomycetes</taxon>
        <taxon>Micromonosporales</taxon>
        <taxon>Micromonosporaceae</taxon>
        <taxon>Virgisporangium</taxon>
    </lineage>
</organism>
<dbReference type="AlphaFoldDB" id="A0A8J4E823"/>